<name>A0A9W8QN80_AKAMU</name>
<dbReference type="EMBL" id="JAJHUN010000001">
    <property type="protein sequence ID" value="KAJ4165001.1"/>
    <property type="molecule type" value="Genomic_DNA"/>
</dbReference>
<dbReference type="RefSeq" id="XP_056059916.1">
    <property type="nucleotide sequence ID" value="XM_056204572.1"/>
</dbReference>
<dbReference type="AlphaFoldDB" id="A0A9W8QN80"/>
<feature type="region of interest" description="Disordered" evidence="1">
    <location>
        <begin position="1"/>
        <end position="51"/>
    </location>
</feature>
<dbReference type="GeneID" id="80893810"/>
<keyword evidence="3" id="KW-1185">Reference proteome</keyword>
<reference evidence="2" key="1">
    <citation type="journal article" date="2023" name="Access Microbiol">
        <title>De-novo genome assembly for Akanthomyces muscarius, a biocontrol agent of insect agricultural pests.</title>
        <authorList>
            <person name="Erdos Z."/>
            <person name="Studholme D.J."/>
            <person name="Raymond B."/>
            <person name="Sharma M."/>
        </authorList>
    </citation>
    <scope>NUCLEOTIDE SEQUENCE</scope>
    <source>
        <strain evidence="2">Ve6</strain>
    </source>
</reference>
<dbReference type="Proteomes" id="UP001144673">
    <property type="component" value="Chromosome 1"/>
</dbReference>
<feature type="compositionally biased region" description="Basic and acidic residues" evidence="1">
    <location>
        <begin position="1"/>
        <end position="35"/>
    </location>
</feature>
<evidence type="ECO:0000313" key="3">
    <source>
        <dbReference type="Proteomes" id="UP001144673"/>
    </source>
</evidence>
<comment type="caution">
    <text evidence="2">The sequence shown here is derived from an EMBL/GenBank/DDBJ whole genome shotgun (WGS) entry which is preliminary data.</text>
</comment>
<dbReference type="KEGG" id="amus:LMH87_006651"/>
<evidence type="ECO:0000313" key="2">
    <source>
        <dbReference type="EMBL" id="KAJ4165001.1"/>
    </source>
</evidence>
<proteinExistence type="predicted"/>
<organism evidence="2 3">
    <name type="scientific">Akanthomyces muscarius</name>
    <name type="common">Entomopathogenic fungus</name>
    <name type="synonym">Lecanicillium muscarium</name>
    <dbReference type="NCBI Taxonomy" id="2231603"/>
    <lineage>
        <taxon>Eukaryota</taxon>
        <taxon>Fungi</taxon>
        <taxon>Dikarya</taxon>
        <taxon>Ascomycota</taxon>
        <taxon>Pezizomycotina</taxon>
        <taxon>Sordariomycetes</taxon>
        <taxon>Hypocreomycetidae</taxon>
        <taxon>Hypocreales</taxon>
        <taxon>Cordycipitaceae</taxon>
        <taxon>Akanthomyces</taxon>
    </lineage>
</organism>
<evidence type="ECO:0000256" key="1">
    <source>
        <dbReference type="SAM" id="MobiDB-lite"/>
    </source>
</evidence>
<gene>
    <name evidence="2" type="ORF">LMH87_006651</name>
</gene>
<sequence length="77" mass="8839">MFMSVRDRSGQENKRRVKGGAKEKKECQHARERKQAAAGGPEPNVQGGSVGEIYQTPLVRRFYCETLHPYSPRHWPK</sequence>
<accession>A0A9W8QN80</accession>
<protein>
    <submittedName>
        <fullName evidence="2">Uncharacterized protein</fullName>
    </submittedName>
</protein>